<comment type="caution">
    <text evidence="1">The sequence shown here is derived from an EMBL/GenBank/DDBJ whole genome shotgun (WGS) entry which is preliminary data.</text>
</comment>
<dbReference type="InterPro" id="IPR009097">
    <property type="entry name" value="Cyclic_Pdiesterase"/>
</dbReference>
<dbReference type="Proteomes" id="UP001240250">
    <property type="component" value="Unassembled WGS sequence"/>
</dbReference>
<name>A0ABU0GG67_9CELL</name>
<organism evidence="1 2">
    <name type="scientific">Cellulomonas iranensis</name>
    <dbReference type="NCBI Taxonomy" id="76862"/>
    <lineage>
        <taxon>Bacteria</taxon>
        <taxon>Bacillati</taxon>
        <taxon>Actinomycetota</taxon>
        <taxon>Actinomycetes</taxon>
        <taxon>Micrococcales</taxon>
        <taxon>Cellulomonadaceae</taxon>
        <taxon>Cellulomonas</taxon>
    </lineage>
</organism>
<sequence>MRLPRAGADETVVGVALAIPEPFRTQLHDARVRFGDPEAHNIVPHVTLVGPTPVALDALDALDAHLARVAGSHAPFRVVLRGTQTFRPVSPVVFVALERGGDDCAALERALRAGPLDVPSAFPFHPHVTVAHDLDDAALDGAQRDMAGYEAAFDVTHLHRFVHDGAAWRPVRQFALGGDGSAGADRAASTPARTV</sequence>
<evidence type="ECO:0000313" key="1">
    <source>
        <dbReference type="EMBL" id="MDQ0424353.1"/>
    </source>
</evidence>
<accession>A0ABU0GG67</accession>
<keyword evidence="1" id="KW-0436">Ligase</keyword>
<dbReference type="GO" id="GO:0016874">
    <property type="term" value="F:ligase activity"/>
    <property type="evidence" value="ECO:0007669"/>
    <property type="project" value="UniProtKB-KW"/>
</dbReference>
<dbReference type="InterPro" id="IPR050580">
    <property type="entry name" value="2H_phosphoesterase_YjcG-like"/>
</dbReference>
<dbReference type="PANTHER" id="PTHR40037">
    <property type="entry name" value="PHOSPHOESTERASE YJCG-RELATED"/>
    <property type="match status" value="1"/>
</dbReference>
<evidence type="ECO:0000313" key="2">
    <source>
        <dbReference type="Proteomes" id="UP001240250"/>
    </source>
</evidence>
<reference evidence="1 2" key="1">
    <citation type="submission" date="2023-07" db="EMBL/GenBank/DDBJ databases">
        <title>Sequencing the genomes of 1000 actinobacteria strains.</title>
        <authorList>
            <person name="Klenk H.-P."/>
        </authorList>
    </citation>
    <scope>NUCLEOTIDE SEQUENCE [LARGE SCALE GENOMIC DNA]</scope>
    <source>
        <strain evidence="1 2">DSM 14785</strain>
    </source>
</reference>
<dbReference type="Gene3D" id="3.90.1140.10">
    <property type="entry name" value="Cyclic phosphodiesterase"/>
    <property type="match status" value="1"/>
</dbReference>
<dbReference type="PANTHER" id="PTHR40037:SF1">
    <property type="entry name" value="PHOSPHOESTERASE SAOUHSC_00951-RELATED"/>
    <property type="match status" value="1"/>
</dbReference>
<dbReference type="SUPFAM" id="SSF55144">
    <property type="entry name" value="LigT-like"/>
    <property type="match status" value="1"/>
</dbReference>
<proteinExistence type="predicted"/>
<dbReference type="Pfam" id="PF13563">
    <property type="entry name" value="2_5_RNA_ligase2"/>
    <property type="match status" value="1"/>
</dbReference>
<dbReference type="RefSeq" id="WP_046530326.1">
    <property type="nucleotide sequence ID" value="NZ_JAUSVM010000001.1"/>
</dbReference>
<keyword evidence="2" id="KW-1185">Reference proteome</keyword>
<gene>
    <name evidence="1" type="ORF">JO380_000734</name>
</gene>
<dbReference type="EMBL" id="JAUSVM010000001">
    <property type="protein sequence ID" value="MDQ0424353.1"/>
    <property type="molecule type" value="Genomic_DNA"/>
</dbReference>
<protein>
    <submittedName>
        <fullName evidence="1">2'-5' RNA ligase</fullName>
    </submittedName>
</protein>